<protein>
    <submittedName>
        <fullName evidence="3">Cupin domain</fullName>
    </submittedName>
</protein>
<dbReference type="Pfam" id="PF07883">
    <property type="entry name" value="Cupin_2"/>
    <property type="match status" value="1"/>
</dbReference>
<evidence type="ECO:0000256" key="1">
    <source>
        <dbReference type="SAM" id="MobiDB-lite"/>
    </source>
</evidence>
<gene>
    <name evidence="3" type="ORF">BDD14_0035</name>
</gene>
<name>A0A4Q7YPG4_9BACT</name>
<dbReference type="RefSeq" id="WP_207231637.1">
    <property type="nucleotide sequence ID" value="NZ_SHKW01000001.1"/>
</dbReference>
<accession>A0A4Q7YPG4</accession>
<comment type="caution">
    <text evidence="3">The sequence shown here is derived from an EMBL/GenBank/DDBJ whole genome shotgun (WGS) entry which is preliminary data.</text>
</comment>
<reference evidence="3 4" key="1">
    <citation type="submission" date="2019-02" db="EMBL/GenBank/DDBJ databases">
        <title>Genomic Encyclopedia of Archaeal and Bacterial Type Strains, Phase II (KMG-II): from individual species to whole genera.</title>
        <authorList>
            <person name="Goeker M."/>
        </authorList>
    </citation>
    <scope>NUCLEOTIDE SEQUENCE [LARGE SCALE GENOMIC DNA]</scope>
    <source>
        <strain evidence="3 4">DSM 18101</strain>
    </source>
</reference>
<dbReference type="InterPro" id="IPR011051">
    <property type="entry name" value="RmlC_Cupin_sf"/>
</dbReference>
<dbReference type="SUPFAM" id="SSF51182">
    <property type="entry name" value="RmlC-like cupins"/>
    <property type="match status" value="1"/>
</dbReference>
<dbReference type="InterPro" id="IPR013096">
    <property type="entry name" value="Cupin_2"/>
</dbReference>
<dbReference type="EMBL" id="SHKW01000001">
    <property type="protein sequence ID" value="RZU38763.1"/>
    <property type="molecule type" value="Genomic_DNA"/>
</dbReference>
<evidence type="ECO:0000313" key="4">
    <source>
        <dbReference type="Proteomes" id="UP000292958"/>
    </source>
</evidence>
<evidence type="ECO:0000259" key="2">
    <source>
        <dbReference type="Pfam" id="PF07883"/>
    </source>
</evidence>
<feature type="region of interest" description="Disordered" evidence="1">
    <location>
        <begin position="1"/>
        <end position="26"/>
    </location>
</feature>
<proteinExistence type="predicted"/>
<dbReference type="PANTHER" id="PTHR36440:SF1">
    <property type="entry name" value="PUTATIVE (AFU_ORTHOLOGUE AFUA_8G07350)-RELATED"/>
    <property type="match status" value="1"/>
</dbReference>
<dbReference type="Gene3D" id="2.60.120.10">
    <property type="entry name" value="Jelly Rolls"/>
    <property type="match status" value="1"/>
</dbReference>
<organism evidence="3 4">
    <name type="scientific">Edaphobacter modestus</name>
    <dbReference type="NCBI Taxonomy" id="388466"/>
    <lineage>
        <taxon>Bacteria</taxon>
        <taxon>Pseudomonadati</taxon>
        <taxon>Acidobacteriota</taxon>
        <taxon>Terriglobia</taxon>
        <taxon>Terriglobales</taxon>
        <taxon>Acidobacteriaceae</taxon>
        <taxon>Edaphobacter</taxon>
    </lineage>
</organism>
<dbReference type="InterPro" id="IPR053146">
    <property type="entry name" value="QDO-like"/>
</dbReference>
<dbReference type="AlphaFoldDB" id="A0A4Q7YPG4"/>
<dbReference type="PANTHER" id="PTHR36440">
    <property type="entry name" value="PUTATIVE (AFU_ORTHOLOGUE AFUA_8G07350)-RELATED"/>
    <property type="match status" value="1"/>
</dbReference>
<sequence length="209" mass="23334">MANMQIPQLDPIRPARPFQLPSSRFDGSTGPRIIGLRDGKFVDLQSVGVRFIIWGAETGETFSLVEHPIPPRTLVSPLHLHQREDEYSYVLEGHMGAQLGDDVVYAEAGDLVFKPRNQWHTFWNAGDTPCRLLEIISPAGFEHFFNELGEQMAAAKAVSMAALPDLAGLGARYGHYFQPESIAPLCRQHGVVYPAQIVTTESQLRRKIR</sequence>
<keyword evidence="4" id="KW-1185">Reference proteome</keyword>
<dbReference type="Proteomes" id="UP000292958">
    <property type="component" value="Unassembled WGS sequence"/>
</dbReference>
<dbReference type="InterPro" id="IPR014710">
    <property type="entry name" value="RmlC-like_jellyroll"/>
</dbReference>
<feature type="domain" description="Cupin type-2" evidence="2">
    <location>
        <begin position="69"/>
        <end position="135"/>
    </location>
</feature>
<evidence type="ECO:0000313" key="3">
    <source>
        <dbReference type="EMBL" id="RZU38763.1"/>
    </source>
</evidence>